<accession>A0AAD0LAP9</accession>
<dbReference type="Proteomes" id="UP000251617">
    <property type="component" value="Chromosome"/>
</dbReference>
<gene>
    <name evidence="1" type="ORF">C1S65_13695</name>
</gene>
<organism evidence="1 2">
    <name type="scientific">Pseudomonas putida</name>
    <name type="common">Arthrobacter siderocapsulatus</name>
    <dbReference type="NCBI Taxonomy" id="303"/>
    <lineage>
        <taxon>Bacteria</taxon>
        <taxon>Pseudomonadati</taxon>
        <taxon>Pseudomonadota</taxon>
        <taxon>Gammaproteobacteria</taxon>
        <taxon>Pseudomonadales</taxon>
        <taxon>Pseudomonadaceae</taxon>
        <taxon>Pseudomonas</taxon>
    </lineage>
</organism>
<evidence type="ECO:0000313" key="2">
    <source>
        <dbReference type="Proteomes" id="UP000251617"/>
    </source>
</evidence>
<dbReference type="AlphaFoldDB" id="A0AAD0LAP9"/>
<protein>
    <submittedName>
        <fullName evidence="1">Uncharacterized protein</fullName>
    </submittedName>
</protein>
<dbReference type="Gene3D" id="2.80.10.50">
    <property type="match status" value="1"/>
</dbReference>
<reference evidence="1 2" key="1">
    <citation type="submission" date="2018-06" db="EMBL/GenBank/DDBJ databases">
        <title>The genome of Pseudomonas putida NX-1, a lignin degrader.</title>
        <authorList>
            <person name="Xu Z."/>
        </authorList>
    </citation>
    <scope>NUCLEOTIDE SEQUENCE [LARGE SCALE GENOMIC DNA]</scope>
    <source>
        <strain evidence="1 2">NX-1</strain>
    </source>
</reference>
<dbReference type="EMBL" id="CP030750">
    <property type="protein sequence ID" value="AXA25119.1"/>
    <property type="molecule type" value="Genomic_DNA"/>
</dbReference>
<sequence>MKATANTGDNAGKLDPDFGVGGLVELRPFDEDRGFEIIDSAGLQDGGSVHAIRTYDEGENYLVSFDHGGELIHRKQVILPDKIQPNTHYFFRLKYSQLDRVACYLPSVRWPSENVEDPIIHTSAVGCFLTDLQPQPGFGENGIATITPADLGKNSANRRATPKREAFAADHAETPATRAYNVNSGEAQLINGALWSVSSSYHELEDPPFKSWISRFAPDTGELLSIYPLQPLGGTTWEPVDVHFLKEGGFIMLAYIEQQAFLTKFTDTGMLDKTFNDSGYVEMPDLDYDNSCMYVHQDRILIASVEPAIQAAPLLTLDAYLLSGQPDSTFQRKSEVVTDSVIITSPHIAVDATNRILVGFTSSMNFNSSPTPFAVMIYRFNWAGNADLSFGDAGRFVHYNVVQFKHMFLNGNEIRGAGKDFSTQLPLMFKVLD</sequence>
<name>A0AAD0LAP9_PSEPU</name>
<dbReference type="RefSeq" id="WP_112898322.1">
    <property type="nucleotide sequence ID" value="NZ_CP030750.1"/>
</dbReference>
<evidence type="ECO:0000313" key="1">
    <source>
        <dbReference type="EMBL" id="AXA25119.1"/>
    </source>
</evidence>
<proteinExistence type="predicted"/>